<evidence type="ECO:0000256" key="4">
    <source>
        <dbReference type="ARBA" id="ARBA00022723"/>
    </source>
</evidence>
<evidence type="ECO:0000259" key="12">
    <source>
        <dbReference type="PROSITE" id="PS50878"/>
    </source>
</evidence>
<dbReference type="OrthoDB" id="7055795at2"/>
<name>A0A017TBZ3_9BACT</name>
<evidence type="ECO:0000256" key="11">
    <source>
        <dbReference type="SAM" id="MobiDB-lite"/>
    </source>
</evidence>
<dbReference type="GO" id="GO:0003723">
    <property type="term" value="F:RNA binding"/>
    <property type="evidence" value="ECO:0007669"/>
    <property type="project" value="InterPro"/>
</dbReference>
<dbReference type="GO" id="GO:0046872">
    <property type="term" value="F:metal ion binding"/>
    <property type="evidence" value="ECO:0007669"/>
    <property type="project" value="UniProtKB-KW"/>
</dbReference>
<dbReference type="RefSeq" id="WP_044240040.1">
    <property type="nucleotide sequence ID" value="NZ_ASRX01000016.1"/>
</dbReference>
<keyword evidence="5" id="KW-0460">Magnesium</keyword>
<dbReference type="SUPFAM" id="SSF56672">
    <property type="entry name" value="DNA/RNA polymerases"/>
    <property type="match status" value="1"/>
</dbReference>
<comment type="catalytic activity">
    <reaction evidence="9">
        <text>DNA(n) + a 2'-deoxyribonucleoside 5'-triphosphate = DNA(n+1) + diphosphate</text>
        <dbReference type="Rhea" id="RHEA:22508"/>
        <dbReference type="Rhea" id="RHEA-COMP:17339"/>
        <dbReference type="Rhea" id="RHEA-COMP:17340"/>
        <dbReference type="ChEBI" id="CHEBI:33019"/>
        <dbReference type="ChEBI" id="CHEBI:61560"/>
        <dbReference type="ChEBI" id="CHEBI:173112"/>
        <dbReference type="EC" id="2.7.7.49"/>
    </reaction>
</comment>
<dbReference type="PANTHER" id="PTHR34047">
    <property type="entry name" value="NUCLEAR INTRON MATURASE 1, MITOCHONDRIAL-RELATED"/>
    <property type="match status" value="1"/>
</dbReference>
<dbReference type="InterPro" id="IPR051083">
    <property type="entry name" value="GrpII_Intron_Splice-Mob/Def"/>
</dbReference>
<evidence type="ECO:0000313" key="14">
    <source>
        <dbReference type="Proteomes" id="UP000019678"/>
    </source>
</evidence>
<keyword evidence="7" id="KW-0051">Antiviral defense</keyword>
<feature type="domain" description="Reverse transcriptase" evidence="12">
    <location>
        <begin position="271"/>
        <end position="493"/>
    </location>
</feature>
<evidence type="ECO:0000256" key="9">
    <source>
        <dbReference type="ARBA" id="ARBA00048173"/>
    </source>
</evidence>
<dbReference type="PRINTS" id="PR00866">
    <property type="entry name" value="RNADNAPOLMS"/>
</dbReference>
<organism evidence="13 14">
    <name type="scientific">Chondromyces apiculatus DSM 436</name>
    <dbReference type="NCBI Taxonomy" id="1192034"/>
    <lineage>
        <taxon>Bacteria</taxon>
        <taxon>Pseudomonadati</taxon>
        <taxon>Myxococcota</taxon>
        <taxon>Polyangia</taxon>
        <taxon>Polyangiales</taxon>
        <taxon>Polyangiaceae</taxon>
        <taxon>Chondromyces</taxon>
    </lineage>
</organism>
<dbReference type="STRING" id="1192034.CAP_1962"/>
<keyword evidence="14" id="KW-1185">Reference proteome</keyword>
<dbReference type="InterPro" id="IPR043502">
    <property type="entry name" value="DNA/RNA_pol_sf"/>
</dbReference>
<proteinExistence type="inferred from homology"/>
<evidence type="ECO:0000256" key="8">
    <source>
        <dbReference type="ARBA" id="ARBA00034120"/>
    </source>
</evidence>
<dbReference type="AlphaFoldDB" id="A0A017TBZ3"/>
<reference evidence="13 14" key="1">
    <citation type="submission" date="2013-05" db="EMBL/GenBank/DDBJ databases">
        <title>Genome assembly of Chondromyces apiculatus DSM 436.</title>
        <authorList>
            <person name="Sharma G."/>
            <person name="Khatri I."/>
            <person name="Kaur C."/>
            <person name="Mayilraj S."/>
            <person name="Subramanian S."/>
        </authorList>
    </citation>
    <scope>NUCLEOTIDE SEQUENCE [LARGE SCALE GENOMIC DNA]</scope>
    <source>
        <strain evidence="13 14">DSM 436</strain>
    </source>
</reference>
<dbReference type="GO" id="GO:0051607">
    <property type="term" value="P:defense response to virus"/>
    <property type="evidence" value="ECO:0007669"/>
    <property type="project" value="UniProtKB-KW"/>
</dbReference>
<keyword evidence="4" id="KW-0479">Metal-binding</keyword>
<evidence type="ECO:0000256" key="7">
    <source>
        <dbReference type="ARBA" id="ARBA00023118"/>
    </source>
</evidence>
<dbReference type="InterPro" id="IPR000477">
    <property type="entry name" value="RT_dom"/>
</dbReference>
<dbReference type="EMBL" id="ASRX01000016">
    <property type="protein sequence ID" value="EYF06432.1"/>
    <property type="molecule type" value="Genomic_DNA"/>
</dbReference>
<accession>A0A017TBZ3</accession>
<dbReference type="eggNOG" id="COG3344">
    <property type="taxonomic scope" value="Bacteria"/>
</dbReference>
<evidence type="ECO:0000256" key="3">
    <source>
        <dbReference type="ARBA" id="ARBA00022695"/>
    </source>
</evidence>
<evidence type="ECO:0000256" key="6">
    <source>
        <dbReference type="ARBA" id="ARBA00022918"/>
    </source>
</evidence>
<comment type="similarity">
    <text evidence="8">Belongs to the bacterial reverse transcriptase family.</text>
</comment>
<evidence type="ECO:0000256" key="5">
    <source>
        <dbReference type="ARBA" id="ARBA00022842"/>
    </source>
</evidence>
<evidence type="ECO:0000256" key="1">
    <source>
        <dbReference type="ARBA" id="ARBA00012493"/>
    </source>
</evidence>
<evidence type="ECO:0000256" key="10">
    <source>
        <dbReference type="SAM" id="Coils"/>
    </source>
</evidence>
<feature type="compositionally biased region" description="Low complexity" evidence="11">
    <location>
        <begin position="26"/>
        <end position="38"/>
    </location>
</feature>
<sequence>MSFWDRVKAFFGGGKGEGTEAPPYDAPTQRAPAQRAATKGTSGSGTKASQGAATSTSPAASGAPAASRRTFVKWITEAFSTDPAVTTRAIMSMSAAEIRRRALTINPFRTAWIGRVDVIPPQSDERTALIDRSLILLGLLTEEQIVEIHRVGDLWLKHREASRLVALSAARNAEQALADLKRERAARKEQKRRDAVERRRKRAEAIARRRAEDIVYLGAGVSAGLADRRSHIEALAARGLPLLASPADVAKALGVSISRLRWLCFHSDAVERPHYVYFEIPKRSGGKRLLAAPHASLERAQHWILREILDKLPVEPPAHGFVKGRSTVTNARPHVGRDLVVNLDLSDFFPTITFPRVRGVFRRLGYSPAVATVLALLCTEPPRRPVEYEGQRTWVAVGERGLPQGASTSPALSNQVARKLDRRLTGMAEKHGWTYTRYADDLTFSAPEGRRGDLAMLMARVRHIVTEEGFALNPRKGRVQRASGRQEVTGIVVNDKLGVPRDEVRRLRAILHAAKATGLEAQNREKIPHFEAYLRGKIAYVAMIDPAKAAPLHAALEALSR</sequence>
<comment type="caution">
    <text evidence="13">The sequence shown here is derived from an EMBL/GenBank/DDBJ whole genome shotgun (WGS) entry which is preliminary data.</text>
</comment>
<keyword evidence="3" id="KW-0548">Nucleotidyltransferase</keyword>
<evidence type="ECO:0000256" key="2">
    <source>
        <dbReference type="ARBA" id="ARBA00022679"/>
    </source>
</evidence>
<dbReference type="EC" id="2.7.7.49" evidence="1"/>
<dbReference type="Proteomes" id="UP000019678">
    <property type="component" value="Unassembled WGS sequence"/>
</dbReference>
<keyword evidence="10" id="KW-0175">Coiled coil</keyword>
<feature type="region of interest" description="Disordered" evidence="11">
    <location>
        <begin position="12"/>
        <end position="64"/>
    </location>
</feature>
<dbReference type="PANTHER" id="PTHR34047:SF7">
    <property type="entry name" value="RNA-DIRECTED DNA POLYMERASE"/>
    <property type="match status" value="1"/>
</dbReference>
<protein>
    <recommendedName>
        <fullName evidence="1">RNA-directed DNA polymerase</fullName>
        <ecNumber evidence="1">2.7.7.49</ecNumber>
    </recommendedName>
</protein>
<dbReference type="Pfam" id="PF00078">
    <property type="entry name" value="RVT_1"/>
    <property type="match status" value="1"/>
</dbReference>
<keyword evidence="2" id="KW-0808">Transferase</keyword>
<evidence type="ECO:0000313" key="13">
    <source>
        <dbReference type="EMBL" id="EYF06432.1"/>
    </source>
</evidence>
<dbReference type="CDD" id="cd03487">
    <property type="entry name" value="RT_Bac_retron_II"/>
    <property type="match status" value="1"/>
</dbReference>
<dbReference type="PROSITE" id="PS50878">
    <property type="entry name" value="RT_POL"/>
    <property type="match status" value="1"/>
</dbReference>
<dbReference type="InterPro" id="IPR000123">
    <property type="entry name" value="Reverse_transcriptase_msDNA"/>
</dbReference>
<feature type="compositionally biased region" description="Low complexity" evidence="11">
    <location>
        <begin position="48"/>
        <end position="64"/>
    </location>
</feature>
<feature type="coiled-coil region" evidence="10">
    <location>
        <begin position="163"/>
        <end position="206"/>
    </location>
</feature>
<gene>
    <name evidence="13" type="ORF">CAP_1962</name>
</gene>
<dbReference type="GO" id="GO:0003964">
    <property type="term" value="F:RNA-directed DNA polymerase activity"/>
    <property type="evidence" value="ECO:0007669"/>
    <property type="project" value="UniProtKB-KW"/>
</dbReference>
<keyword evidence="6 13" id="KW-0695">RNA-directed DNA polymerase</keyword>